<feature type="compositionally biased region" description="Pro residues" evidence="2">
    <location>
        <begin position="48"/>
        <end position="65"/>
    </location>
</feature>
<proteinExistence type="predicted"/>
<evidence type="ECO:0000256" key="1">
    <source>
        <dbReference type="ARBA" id="ARBA00022729"/>
    </source>
</evidence>
<evidence type="ECO:0008006" key="6">
    <source>
        <dbReference type="Google" id="ProtNLM"/>
    </source>
</evidence>
<evidence type="ECO:0000313" key="4">
    <source>
        <dbReference type="EMBL" id="KXH67829.1"/>
    </source>
</evidence>
<feature type="chain" id="PRO_5007805700" description="FAS1 domain-containing protein" evidence="3">
    <location>
        <begin position="19"/>
        <end position="262"/>
    </location>
</feature>
<comment type="caution">
    <text evidence="4">The sequence shown here is derived from an EMBL/GenBank/DDBJ whole genome shotgun (WGS) entry which is preliminary data.</text>
</comment>
<dbReference type="OrthoDB" id="5551751at2759"/>
<sequence>MRRPTAIILLLSCTVVTAQLRSLPVERSGLNGYAPGIFRQKPIAVDPAPGPAMPPPPPPSDPPSAPSTGGPPTGGQDGVRLSDVMGRDRSINVFAGFTRDIESASRRLDDQERNTTVLAPLNSAVERLPRKPWEDARDYQQLGADAYEGDDGRDKAQRNIQRFVEAHMVGVSPWPENTKAKTIGDDRDVWWEIKDGTKFIQPGNIEVVSVASTVANGEVVCDPNLAHGPFCFTFLDYMRLTLQIVDYQRGAELCLARPLHEP</sequence>
<dbReference type="Proteomes" id="UP000070121">
    <property type="component" value="Unassembled WGS sequence"/>
</dbReference>
<keyword evidence="5" id="KW-1185">Reference proteome</keyword>
<reference evidence="4 5" key="1">
    <citation type="submission" date="2014-02" db="EMBL/GenBank/DDBJ databases">
        <title>The genome sequence of Colletotrichum salicis CBS 607.94.</title>
        <authorList>
            <person name="Baroncelli R."/>
            <person name="Thon M.R."/>
        </authorList>
    </citation>
    <scope>NUCLEOTIDE SEQUENCE [LARGE SCALE GENOMIC DNA]</scope>
    <source>
        <strain evidence="4 5">CBS 607.94</strain>
    </source>
</reference>
<dbReference type="PANTHER" id="PTHR28156">
    <property type="entry name" value="FAS1 DOMAIN-CONTAINING PROTEIN YDR262W"/>
    <property type="match status" value="1"/>
</dbReference>
<name>A0A135V566_9PEZI</name>
<protein>
    <recommendedName>
        <fullName evidence="6">FAS1 domain-containing protein</fullName>
    </recommendedName>
</protein>
<feature type="region of interest" description="Disordered" evidence="2">
    <location>
        <begin position="41"/>
        <end position="81"/>
    </location>
</feature>
<feature type="signal peptide" evidence="3">
    <location>
        <begin position="1"/>
        <end position="18"/>
    </location>
</feature>
<gene>
    <name evidence="4" type="ORF">CSAL01_07285</name>
</gene>
<evidence type="ECO:0000256" key="2">
    <source>
        <dbReference type="SAM" id="MobiDB-lite"/>
    </source>
</evidence>
<organism evidence="4 5">
    <name type="scientific">Colletotrichum salicis</name>
    <dbReference type="NCBI Taxonomy" id="1209931"/>
    <lineage>
        <taxon>Eukaryota</taxon>
        <taxon>Fungi</taxon>
        <taxon>Dikarya</taxon>
        <taxon>Ascomycota</taxon>
        <taxon>Pezizomycotina</taxon>
        <taxon>Sordariomycetes</taxon>
        <taxon>Hypocreomycetidae</taxon>
        <taxon>Glomerellales</taxon>
        <taxon>Glomerellaceae</taxon>
        <taxon>Colletotrichum</taxon>
        <taxon>Colletotrichum acutatum species complex</taxon>
    </lineage>
</organism>
<dbReference type="STRING" id="1209931.A0A135V566"/>
<dbReference type="InterPro" id="IPR036378">
    <property type="entry name" value="FAS1_dom_sf"/>
</dbReference>
<dbReference type="InterPro" id="IPR040200">
    <property type="entry name" value="Mug57-like"/>
</dbReference>
<dbReference type="AlphaFoldDB" id="A0A135V566"/>
<evidence type="ECO:0000256" key="3">
    <source>
        <dbReference type="SAM" id="SignalP"/>
    </source>
</evidence>
<keyword evidence="1 3" id="KW-0732">Signal</keyword>
<dbReference type="EMBL" id="JFFI01000416">
    <property type="protein sequence ID" value="KXH67829.1"/>
    <property type="molecule type" value="Genomic_DNA"/>
</dbReference>
<accession>A0A135V566</accession>
<dbReference type="PANTHER" id="PTHR28156:SF1">
    <property type="entry name" value="FAS1 DOMAIN-CONTAINING PROTEIN YDR262W"/>
    <property type="match status" value="1"/>
</dbReference>
<dbReference type="SUPFAM" id="SSF82153">
    <property type="entry name" value="FAS1 domain"/>
    <property type="match status" value="1"/>
</dbReference>
<evidence type="ECO:0000313" key="5">
    <source>
        <dbReference type="Proteomes" id="UP000070121"/>
    </source>
</evidence>